<proteinExistence type="predicted"/>
<dbReference type="RefSeq" id="WP_169523622.1">
    <property type="nucleotide sequence ID" value="NZ_JAAMPT010000205.1"/>
</dbReference>
<dbReference type="EMBL" id="JAAMPT010000205">
    <property type="protein sequence ID" value="NMH25044.1"/>
    <property type="molecule type" value="Genomic_DNA"/>
</dbReference>
<reference evidence="1 2" key="1">
    <citation type="submission" date="2020-02" db="EMBL/GenBank/DDBJ databases">
        <title>Flavobacterium sp. genome.</title>
        <authorList>
            <person name="Jung H.S."/>
            <person name="Baek J.H."/>
            <person name="Jeon C.O."/>
        </authorList>
    </citation>
    <scope>NUCLEOTIDE SEQUENCE [LARGE SCALE GENOMIC DNA]</scope>
    <source>
        <strain evidence="1 2">SE-s27</strain>
    </source>
</reference>
<dbReference type="Proteomes" id="UP000767947">
    <property type="component" value="Unassembled WGS sequence"/>
</dbReference>
<organism evidence="1 2">
    <name type="scientific">Flavobacterium solisilvae</name>
    <dbReference type="NCBI Taxonomy" id="1852019"/>
    <lineage>
        <taxon>Bacteria</taxon>
        <taxon>Pseudomonadati</taxon>
        <taxon>Bacteroidota</taxon>
        <taxon>Flavobacteriia</taxon>
        <taxon>Flavobacteriales</taxon>
        <taxon>Flavobacteriaceae</taxon>
        <taxon>Flavobacterium</taxon>
    </lineage>
</organism>
<comment type="caution">
    <text evidence="1">The sequence shown here is derived from an EMBL/GenBank/DDBJ whole genome shotgun (WGS) entry which is preliminary data.</text>
</comment>
<gene>
    <name evidence="1" type="ORF">G6042_07170</name>
</gene>
<protein>
    <recommendedName>
        <fullName evidence="3">DUF5666 domain-containing protein</fullName>
    </recommendedName>
</protein>
<evidence type="ECO:0008006" key="3">
    <source>
        <dbReference type="Google" id="ProtNLM"/>
    </source>
</evidence>
<sequence length="290" mass="33029">MKKIFFLFLIISNICNSQQNYEFFGALKLNGNVKEVITYRIVFTEINGNINGFSITDLGGNHETKNKIAGSYNKKTKEIKFKEEDILYTKSALSDNVFCFVNFSGKVKLVDSNNKIEGSFKGFFKNKTNCIDGTLVLVGVAKIEKKLFKLSNKVQKSKNIDKNIKEKVNPVALLDSLKVNSLTKNQNLNVFIQSDEIEIQVWDAKIEDGDRIDLFHNGRRILDNYVVVNKKKTLKVKLVEDKNQFRIEAINEGERVLNTAMIRIIDGDRNFDLTSNLKKGEKASITIVKN</sequence>
<name>A0ABX1QW36_9FLAO</name>
<keyword evidence="2" id="KW-1185">Reference proteome</keyword>
<accession>A0ABX1QW36</accession>
<evidence type="ECO:0000313" key="2">
    <source>
        <dbReference type="Proteomes" id="UP000767947"/>
    </source>
</evidence>
<evidence type="ECO:0000313" key="1">
    <source>
        <dbReference type="EMBL" id="NMH25044.1"/>
    </source>
</evidence>